<dbReference type="Proteomes" id="UP000070366">
    <property type="component" value="Unassembled WGS sequence"/>
</dbReference>
<dbReference type="InterPro" id="IPR000944">
    <property type="entry name" value="Tscrpt_reg_Rrf2"/>
</dbReference>
<comment type="caution">
    <text evidence="1">The sequence shown here is derived from an EMBL/GenBank/DDBJ whole genome shotgun (WGS) entry which is preliminary data.</text>
</comment>
<evidence type="ECO:0000313" key="2">
    <source>
        <dbReference type="Proteomes" id="UP000070366"/>
    </source>
</evidence>
<accession>A0A136Q536</accession>
<gene>
    <name evidence="1" type="ORF">HMPREF3293_01385</name>
</gene>
<dbReference type="RefSeq" id="WP_066520938.1">
    <property type="nucleotide sequence ID" value="NZ_CABMOF010000004.1"/>
</dbReference>
<reference evidence="1 2" key="1">
    <citation type="submission" date="2016-02" db="EMBL/GenBank/DDBJ databases">
        <authorList>
            <person name="Wen L."/>
            <person name="He K."/>
            <person name="Yang H."/>
        </authorList>
    </citation>
    <scope>NUCLEOTIDE SEQUENCE [LARGE SCALE GENOMIC DNA]</scope>
    <source>
        <strain evidence="1 2">DSM 22607</strain>
    </source>
</reference>
<dbReference type="SUPFAM" id="SSF46785">
    <property type="entry name" value="Winged helix' DNA-binding domain"/>
    <property type="match status" value="1"/>
</dbReference>
<dbReference type="PANTHER" id="PTHR33221">
    <property type="entry name" value="WINGED HELIX-TURN-HELIX TRANSCRIPTIONAL REGULATOR, RRF2 FAMILY"/>
    <property type="match status" value="1"/>
</dbReference>
<name>A0A136Q536_9FIRM</name>
<dbReference type="EMBL" id="LSZW01000056">
    <property type="protein sequence ID" value="KXK65781.1"/>
    <property type="molecule type" value="Genomic_DNA"/>
</dbReference>
<dbReference type="STRING" id="626937.HMPREF3293_01385"/>
<dbReference type="PROSITE" id="PS51197">
    <property type="entry name" value="HTH_RRF2_2"/>
    <property type="match status" value="1"/>
</dbReference>
<dbReference type="KEGG" id="cmiu:B1H56_12200"/>
<sequence>MKITTIYAAKILGYITQNGNSLTTAGEIVENVGISYQYCLKVMNEMKHAGILVSEQGCKGGYRLKTKPEDVSLYDILDLFEYSRSAEKEKEREGLENDPFNRFMKHIHEKEAEDLRHFTIRDVYGKESNIEKLIQEKLAMAK</sequence>
<dbReference type="AlphaFoldDB" id="A0A136Q536"/>
<dbReference type="Gene3D" id="1.10.10.10">
    <property type="entry name" value="Winged helix-like DNA-binding domain superfamily/Winged helix DNA-binding domain"/>
    <property type="match status" value="1"/>
</dbReference>
<evidence type="ECO:0000313" key="1">
    <source>
        <dbReference type="EMBL" id="KXK65781.1"/>
    </source>
</evidence>
<dbReference type="InterPro" id="IPR036390">
    <property type="entry name" value="WH_DNA-bd_sf"/>
</dbReference>
<dbReference type="PANTHER" id="PTHR33221:SF15">
    <property type="entry name" value="HTH-TYPE TRANSCRIPTIONAL REGULATOR YWGB-RELATED"/>
    <property type="match status" value="1"/>
</dbReference>
<dbReference type="Pfam" id="PF02082">
    <property type="entry name" value="Rrf2"/>
    <property type="match status" value="1"/>
</dbReference>
<keyword evidence="2" id="KW-1185">Reference proteome</keyword>
<proteinExistence type="predicted"/>
<dbReference type="InterPro" id="IPR036388">
    <property type="entry name" value="WH-like_DNA-bd_sf"/>
</dbReference>
<dbReference type="GO" id="GO:0005829">
    <property type="term" value="C:cytosol"/>
    <property type="evidence" value="ECO:0007669"/>
    <property type="project" value="TreeGrafter"/>
</dbReference>
<dbReference type="OrthoDB" id="2086054at2"/>
<protein>
    <submittedName>
        <fullName evidence="1">Transcriptional regulator, Rrf2 family</fullName>
    </submittedName>
</protein>
<organism evidence="1 2">
    <name type="scientific">Christensenella minuta</name>
    <dbReference type="NCBI Taxonomy" id="626937"/>
    <lineage>
        <taxon>Bacteria</taxon>
        <taxon>Bacillati</taxon>
        <taxon>Bacillota</taxon>
        <taxon>Clostridia</taxon>
        <taxon>Christensenellales</taxon>
        <taxon>Christensenellaceae</taxon>
        <taxon>Christensenella</taxon>
    </lineage>
</organism>
<dbReference type="GO" id="GO:0003700">
    <property type="term" value="F:DNA-binding transcription factor activity"/>
    <property type="evidence" value="ECO:0007669"/>
    <property type="project" value="TreeGrafter"/>
</dbReference>